<protein>
    <recommendedName>
        <fullName evidence="2">DUF2231 domain-containing protein</fullName>
    </recommendedName>
</protein>
<dbReference type="KEGG" id="est:DN752_04520"/>
<feature type="domain" description="DUF2231" evidence="2">
    <location>
        <begin position="12"/>
        <end position="153"/>
    </location>
</feature>
<evidence type="ECO:0000313" key="4">
    <source>
        <dbReference type="Proteomes" id="UP000248688"/>
    </source>
</evidence>
<reference evidence="3 4" key="1">
    <citation type="submission" date="2018-06" db="EMBL/GenBank/DDBJ databases">
        <title>Echinicola strongylocentroti sp. nov., isolated from a sea urchin Strongylocentrotus intermedius.</title>
        <authorList>
            <person name="Bae S.S."/>
        </authorList>
    </citation>
    <scope>NUCLEOTIDE SEQUENCE [LARGE SCALE GENOMIC DNA]</scope>
    <source>
        <strain evidence="3 4">MEBiC08714</strain>
    </source>
</reference>
<evidence type="ECO:0000256" key="1">
    <source>
        <dbReference type="SAM" id="Phobius"/>
    </source>
</evidence>
<accession>A0A2Z4IG86</accession>
<dbReference type="EMBL" id="CP030041">
    <property type="protein sequence ID" value="AWW29463.1"/>
    <property type="molecule type" value="Genomic_DNA"/>
</dbReference>
<sequence>MGDIPSIWRTETWHPLSVHFPIAFLLLATLVCLVIYFASGEQRKFLQYCRAGLLMIGTVTIWIAIYTGSLAYNVVVRKICDPQMLGEHQWYAYASAITYSTAMFTEWVLYLKIISKNKLLVHAITILLIIGAFGLGYAGHLGASVVYQQGAGVYQPTEDCVEFNE</sequence>
<keyword evidence="1" id="KW-0472">Membrane</keyword>
<evidence type="ECO:0000313" key="3">
    <source>
        <dbReference type="EMBL" id="AWW29463.1"/>
    </source>
</evidence>
<gene>
    <name evidence="3" type="ORF">DN752_04520</name>
</gene>
<keyword evidence="4" id="KW-1185">Reference proteome</keyword>
<keyword evidence="1" id="KW-0812">Transmembrane</keyword>
<dbReference type="AlphaFoldDB" id="A0A2Z4IG86"/>
<dbReference type="RefSeq" id="WP_041739125.1">
    <property type="nucleotide sequence ID" value="NZ_CP030041.1"/>
</dbReference>
<feature type="transmembrane region" description="Helical" evidence="1">
    <location>
        <begin position="90"/>
        <end position="110"/>
    </location>
</feature>
<name>A0A2Z4IG86_9BACT</name>
<evidence type="ECO:0000259" key="2">
    <source>
        <dbReference type="Pfam" id="PF09990"/>
    </source>
</evidence>
<organism evidence="3 4">
    <name type="scientific">Echinicola strongylocentroti</name>
    <dbReference type="NCBI Taxonomy" id="1795355"/>
    <lineage>
        <taxon>Bacteria</taxon>
        <taxon>Pseudomonadati</taxon>
        <taxon>Bacteroidota</taxon>
        <taxon>Cytophagia</taxon>
        <taxon>Cytophagales</taxon>
        <taxon>Cyclobacteriaceae</taxon>
        <taxon>Echinicola</taxon>
    </lineage>
</organism>
<feature type="transmembrane region" description="Helical" evidence="1">
    <location>
        <begin position="51"/>
        <end position="70"/>
    </location>
</feature>
<dbReference type="InterPro" id="IPR019251">
    <property type="entry name" value="DUF2231_TM"/>
</dbReference>
<feature type="transmembrane region" description="Helical" evidence="1">
    <location>
        <begin position="119"/>
        <end position="138"/>
    </location>
</feature>
<dbReference type="OrthoDB" id="5298381at2"/>
<proteinExistence type="predicted"/>
<feature type="transmembrane region" description="Helical" evidence="1">
    <location>
        <begin position="20"/>
        <end position="39"/>
    </location>
</feature>
<dbReference type="Pfam" id="PF09990">
    <property type="entry name" value="DUF2231"/>
    <property type="match status" value="1"/>
</dbReference>
<dbReference type="Proteomes" id="UP000248688">
    <property type="component" value="Chromosome"/>
</dbReference>
<keyword evidence="1" id="KW-1133">Transmembrane helix</keyword>